<keyword evidence="2" id="KW-1185">Reference proteome</keyword>
<protein>
    <submittedName>
        <fullName evidence="1">Uncharacterized protein</fullName>
    </submittedName>
</protein>
<dbReference type="EMBL" id="CM055111">
    <property type="protein sequence ID" value="KAJ7518735.1"/>
    <property type="molecule type" value="Genomic_DNA"/>
</dbReference>
<name>A0ACC2AMT5_DIPCM</name>
<evidence type="ECO:0000313" key="1">
    <source>
        <dbReference type="EMBL" id="KAJ7518735.1"/>
    </source>
</evidence>
<proteinExistence type="predicted"/>
<dbReference type="Proteomes" id="UP001162992">
    <property type="component" value="Chromosome 20"/>
</dbReference>
<organism evidence="1 2">
    <name type="scientific">Diphasiastrum complanatum</name>
    <name type="common">Issler's clubmoss</name>
    <name type="synonym">Lycopodium complanatum</name>
    <dbReference type="NCBI Taxonomy" id="34168"/>
    <lineage>
        <taxon>Eukaryota</taxon>
        <taxon>Viridiplantae</taxon>
        <taxon>Streptophyta</taxon>
        <taxon>Embryophyta</taxon>
        <taxon>Tracheophyta</taxon>
        <taxon>Lycopodiopsida</taxon>
        <taxon>Lycopodiales</taxon>
        <taxon>Lycopodiaceae</taxon>
        <taxon>Lycopodioideae</taxon>
        <taxon>Diphasiastrum</taxon>
    </lineage>
</organism>
<gene>
    <name evidence="1" type="ORF">O6H91_20G005600</name>
</gene>
<evidence type="ECO:0000313" key="2">
    <source>
        <dbReference type="Proteomes" id="UP001162992"/>
    </source>
</evidence>
<comment type="caution">
    <text evidence="1">The sequence shown here is derived from an EMBL/GenBank/DDBJ whole genome shotgun (WGS) entry which is preliminary data.</text>
</comment>
<accession>A0ACC2AMT5</accession>
<reference evidence="2" key="1">
    <citation type="journal article" date="2024" name="Proc. Natl. Acad. Sci. U.S.A.">
        <title>Extraordinary preservation of gene collinearity over three hundred million years revealed in homosporous lycophytes.</title>
        <authorList>
            <person name="Li C."/>
            <person name="Wickell D."/>
            <person name="Kuo L.Y."/>
            <person name="Chen X."/>
            <person name="Nie B."/>
            <person name="Liao X."/>
            <person name="Peng D."/>
            <person name="Ji J."/>
            <person name="Jenkins J."/>
            <person name="Williams M."/>
            <person name="Shu S."/>
            <person name="Plott C."/>
            <person name="Barry K."/>
            <person name="Rajasekar S."/>
            <person name="Grimwood J."/>
            <person name="Han X."/>
            <person name="Sun S."/>
            <person name="Hou Z."/>
            <person name="He W."/>
            <person name="Dai G."/>
            <person name="Sun C."/>
            <person name="Schmutz J."/>
            <person name="Leebens-Mack J.H."/>
            <person name="Li F.W."/>
            <person name="Wang L."/>
        </authorList>
    </citation>
    <scope>NUCLEOTIDE SEQUENCE [LARGE SCALE GENOMIC DNA]</scope>
    <source>
        <strain evidence="2">cv. PW_Plant_1</strain>
    </source>
</reference>
<sequence length="252" mass="28005">MSRCYPYPPPGYEKKAQPSDLILSAKVFQNEKRKHKDKKKRKDVTANGDTHDEHPQHEKKNKKHNNKKKRTDAVTNGHVHDKEKQSSKHQQTAHGNQGCTSSGNVGGGETAAIEHQVNNGTEETFAIPKLSHNSSCYPLNRCISQNSCQLSSVCTGFPSIASSETDTDVPCLLNNSLYADRHIHGSVCSLDALSQPESQFAFDDLEWLFPSNRLSLKPKEKPNIGDGKVQVWAEAVYLSSIDMFALPYVAPY</sequence>